<dbReference type="RefSeq" id="WP_169160795.1">
    <property type="nucleotide sequence ID" value="NZ_JABBFW010000007.1"/>
</dbReference>
<reference evidence="2 3" key="1">
    <citation type="submission" date="2020-04" db="EMBL/GenBank/DDBJ databases">
        <title>Azohydromonas sp. isolated from soil.</title>
        <authorList>
            <person name="Dahal R.H."/>
        </authorList>
    </citation>
    <scope>NUCLEOTIDE SEQUENCE [LARGE SCALE GENOMIC DNA]</scope>
    <source>
        <strain evidence="2 3">G-1-1-14</strain>
    </source>
</reference>
<dbReference type="Proteomes" id="UP000574067">
    <property type="component" value="Unassembled WGS sequence"/>
</dbReference>
<protein>
    <submittedName>
        <fullName evidence="2">Uncharacterized protein</fullName>
    </submittedName>
</protein>
<evidence type="ECO:0000256" key="1">
    <source>
        <dbReference type="SAM" id="MobiDB-lite"/>
    </source>
</evidence>
<organism evidence="2 3">
    <name type="scientific">Azohydromonas caseinilytica</name>
    <dbReference type="NCBI Taxonomy" id="2728836"/>
    <lineage>
        <taxon>Bacteria</taxon>
        <taxon>Pseudomonadati</taxon>
        <taxon>Pseudomonadota</taxon>
        <taxon>Betaproteobacteria</taxon>
        <taxon>Burkholderiales</taxon>
        <taxon>Sphaerotilaceae</taxon>
        <taxon>Azohydromonas</taxon>
    </lineage>
</organism>
<evidence type="ECO:0000313" key="3">
    <source>
        <dbReference type="Proteomes" id="UP000574067"/>
    </source>
</evidence>
<dbReference type="EMBL" id="JABBFW010000007">
    <property type="protein sequence ID" value="NML15900.1"/>
    <property type="molecule type" value="Genomic_DNA"/>
</dbReference>
<comment type="caution">
    <text evidence="2">The sequence shown here is derived from an EMBL/GenBank/DDBJ whole genome shotgun (WGS) entry which is preliminary data.</text>
</comment>
<feature type="region of interest" description="Disordered" evidence="1">
    <location>
        <begin position="43"/>
        <end position="169"/>
    </location>
</feature>
<evidence type="ECO:0000313" key="2">
    <source>
        <dbReference type="EMBL" id="NML15900.1"/>
    </source>
</evidence>
<feature type="compositionally biased region" description="Low complexity" evidence="1">
    <location>
        <begin position="116"/>
        <end position="169"/>
    </location>
</feature>
<accession>A0A848FCK0</accession>
<dbReference type="AlphaFoldDB" id="A0A848FCK0"/>
<name>A0A848FCK0_9BURK</name>
<sequence length="169" mass="15150">MSALPAQPRRGISLAGAALLAALLAAGCDRGPKVEDGVVQTKFPGQVSAGGGTSGEVIAQSGGKQTAPPAGTPGIPQGAEGNVGGARMGGTGGERVSGGLPAGEGPQKAASATADPGASGVVPPGVSASAATSSGGAVGGMSNVPGAVAGASSGAAAGGSNPASSPGSQ</sequence>
<feature type="compositionally biased region" description="Gly residues" evidence="1">
    <location>
        <begin position="81"/>
        <end position="102"/>
    </location>
</feature>
<keyword evidence="3" id="KW-1185">Reference proteome</keyword>
<gene>
    <name evidence="2" type="ORF">HHL10_13045</name>
</gene>
<proteinExistence type="predicted"/>